<gene>
    <name evidence="1" type="ORF">AQPE_3882</name>
</gene>
<keyword evidence="2" id="KW-1185">Reference proteome</keyword>
<protein>
    <submittedName>
        <fullName evidence="1">Uncharacterized protein</fullName>
    </submittedName>
</protein>
<dbReference type="AlphaFoldDB" id="A0A5K7SEL7"/>
<reference evidence="1" key="1">
    <citation type="journal article" date="2020" name="Int. J. Syst. Evol. Microbiol.">
        <title>Aquipluma nitroreducens gen. nov. sp. nov., a novel facultatively anaerobic bacterium isolated from a freshwater lake.</title>
        <authorList>
            <person name="Watanabe M."/>
            <person name="Kojima H."/>
            <person name="Fukui M."/>
        </authorList>
    </citation>
    <scope>NUCLEOTIDE SEQUENCE</scope>
    <source>
        <strain evidence="1">MeG22</strain>
    </source>
</reference>
<name>A0A5K7SEL7_9BACT</name>
<accession>A0A5K7SEL7</accession>
<dbReference type="KEGG" id="anf:AQPE_3882"/>
<dbReference type="Proteomes" id="UP001193389">
    <property type="component" value="Chromosome"/>
</dbReference>
<dbReference type="EMBL" id="AP018694">
    <property type="protein sequence ID" value="BBE19694.1"/>
    <property type="molecule type" value="Genomic_DNA"/>
</dbReference>
<organism evidence="1 2">
    <name type="scientific">Aquipluma nitroreducens</name>
    <dbReference type="NCBI Taxonomy" id="2010828"/>
    <lineage>
        <taxon>Bacteria</taxon>
        <taxon>Pseudomonadati</taxon>
        <taxon>Bacteroidota</taxon>
        <taxon>Bacteroidia</taxon>
        <taxon>Marinilabiliales</taxon>
        <taxon>Prolixibacteraceae</taxon>
        <taxon>Aquipluma</taxon>
    </lineage>
</organism>
<sequence length="70" mass="8056">MKENTTNRRDFFRKVAQLTFLSAMVGGSAYLLAKDRVQLDGCADNQFCKKCQKLTTCSLDKAKKYQENER</sequence>
<dbReference type="RefSeq" id="WP_318347919.1">
    <property type="nucleotide sequence ID" value="NZ_AP018694.1"/>
</dbReference>
<proteinExistence type="predicted"/>
<evidence type="ECO:0000313" key="2">
    <source>
        <dbReference type="Proteomes" id="UP001193389"/>
    </source>
</evidence>
<evidence type="ECO:0000313" key="1">
    <source>
        <dbReference type="EMBL" id="BBE19694.1"/>
    </source>
</evidence>